<keyword evidence="10" id="KW-1185">Reference proteome</keyword>
<evidence type="ECO:0000256" key="3">
    <source>
        <dbReference type="ARBA" id="ARBA00007275"/>
    </source>
</evidence>
<dbReference type="InterPro" id="IPR000086">
    <property type="entry name" value="NUDIX_hydrolase_dom"/>
</dbReference>
<evidence type="ECO:0000256" key="6">
    <source>
        <dbReference type="ARBA" id="ARBA00032162"/>
    </source>
</evidence>
<dbReference type="Pfam" id="PF00293">
    <property type="entry name" value="NUDIX"/>
    <property type="match status" value="1"/>
</dbReference>
<dbReference type="RefSeq" id="WP_166313131.1">
    <property type="nucleotide sequence ID" value="NZ_WOTH01000004.1"/>
</dbReference>
<dbReference type="Gene3D" id="3.90.79.10">
    <property type="entry name" value="Nucleoside Triphosphate Pyrophosphohydrolase"/>
    <property type="match status" value="1"/>
</dbReference>
<dbReference type="PANTHER" id="PTHR11839">
    <property type="entry name" value="UDP/ADP-SUGAR PYROPHOSPHATASE"/>
    <property type="match status" value="1"/>
</dbReference>
<organism evidence="9 10">
    <name type="scientific">Acetobacter estunensis</name>
    <dbReference type="NCBI Taxonomy" id="104097"/>
    <lineage>
        <taxon>Bacteria</taxon>
        <taxon>Pseudomonadati</taxon>
        <taxon>Pseudomonadota</taxon>
        <taxon>Alphaproteobacteria</taxon>
        <taxon>Acetobacterales</taxon>
        <taxon>Acetobacteraceae</taxon>
        <taxon>Acetobacter</taxon>
    </lineage>
</organism>
<comment type="cofactor">
    <cofactor evidence="2">
        <name>Mg(2+)</name>
        <dbReference type="ChEBI" id="CHEBI:18420"/>
    </cofactor>
</comment>
<comment type="caution">
    <text evidence="9">The sequence shown here is derived from an EMBL/GenBank/DDBJ whole genome shotgun (WGS) entry which is preliminary data.</text>
</comment>
<accession>A0A967EC86</accession>
<evidence type="ECO:0000256" key="1">
    <source>
        <dbReference type="ARBA" id="ARBA00000847"/>
    </source>
</evidence>
<dbReference type="EMBL" id="WOTH01000004">
    <property type="protein sequence ID" value="NHO52986.1"/>
    <property type="molecule type" value="Genomic_DNA"/>
</dbReference>
<sequence>MTTPSITFATSVPPVLHQRTLEARHFRMWLEKTSTDFELRAVLVRDMLMFGSRVGFIVVEADARHDGAKMPCYAILRGPTVSIMPVITIEDAPTEKHVVLVNEARLPAGRMVAALPAGMVDNDTVDVAALQELHEETGIDLTRTSHRPYRLREEPVLISPGGSNEEMTLYAVDITLTRAEMNQMMGRKEGLANEHEHTAVLVVPLDDMPRHTTNAHCLLSWFLYRARAVTGR</sequence>
<evidence type="ECO:0000256" key="7">
    <source>
        <dbReference type="ARBA" id="ARBA00032272"/>
    </source>
</evidence>
<evidence type="ECO:0000256" key="2">
    <source>
        <dbReference type="ARBA" id="ARBA00001946"/>
    </source>
</evidence>
<evidence type="ECO:0000256" key="4">
    <source>
        <dbReference type="ARBA" id="ARBA00016377"/>
    </source>
</evidence>
<dbReference type="Proteomes" id="UP000597459">
    <property type="component" value="Unassembled WGS sequence"/>
</dbReference>
<feature type="domain" description="Nudix hydrolase" evidence="8">
    <location>
        <begin position="76"/>
        <end position="225"/>
    </location>
</feature>
<evidence type="ECO:0000313" key="10">
    <source>
        <dbReference type="Proteomes" id="UP000597459"/>
    </source>
</evidence>
<gene>
    <name evidence="9" type="ORF">GOB87_03290</name>
</gene>
<protein>
    <recommendedName>
        <fullName evidence="4">GDP-mannose pyrophosphatase</fullName>
    </recommendedName>
    <alternativeName>
        <fullName evidence="6">GDP-mannose hydrolase</fullName>
    </alternativeName>
    <alternativeName>
        <fullName evidence="7">GDPMK</fullName>
    </alternativeName>
</protein>
<dbReference type="GO" id="GO:0019693">
    <property type="term" value="P:ribose phosphate metabolic process"/>
    <property type="evidence" value="ECO:0007669"/>
    <property type="project" value="TreeGrafter"/>
</dbReference>
<dbReference type="GO" id="GO:0006753">
    <property type="term" value="P:nucleoside phosphate metabolic process"/>
    <property type="evidence" value="ECO:0007669"/>
    <property type="project" value="TreeGrafter"/>
</dbReference>
<keyword evidence="5" id="KW-0378">Hydrolase</keyword>
<dbReference type="InterPro" id="IPR015797">
    <property type="entry name" value="NUDIX_hydrolase-like_dom_sf"/>
</dbReference>
<reference evidence="9" key="1">
    <citation type="submission" date="2019-11" db="EMBL/GenBank/DDBJ databases">
        <title>Description of new Acetobacter species.</title>
        <authorList>
            <person name="Cleenwerck I."/>
            <person name="Sombolestani A.S."/>
        </authorList>
    </citation>
    <scope>NUCLEOTIDE SEQUENCE</scope>
    <source>
        <strain evidence="9">LMG 1626</strain>
    </source>
</reference>
<comment type="similarity">
    <text evidence="3">Belongs to the Nudix hydrolase family. NudK subfamily.</text>
</comment>
<evidence type="ECO:0000259" key="8">
    <source>
        <dbReference type="PROSITE" id="PS51462"/>
    </source>
</evidence>
<proteinExistence type="inferred from homology"/>
<evidence type="ECO:0000313" key="9">
    <source>
        <dbReference type="EMBL" id="NHO52986.1"/>
    </source>
</evidence>
<dbReference type="SUPFAM" id="SSF55811">
    <property type="entry name" value="Nudix"/>
    <property type="match status" value="1"/>
</dbReference>
<dbReference type="PANTHER" id="PTHR11839:SF18">
    <property type="entry name" value="NUDIX HYDROLASE DOMAIN-CONTAINING PROTEIN"/>
    <property type="match status" value="1"/>
</dbReference>
<dbReference type="GO" id="GO:0080041">
    <property type="term" value="F:ADP-ribose pyrophosphohydrolase activity"/>
    <property type="evidence" value="ECO:0007669"/>
    <property type="project" value="TreeGrafter"/>
</dbReference>
<name>A0A967EC86_9PROT</name>
<dbReference type="AlphaFoldDB" id="A0A967EC86"/>
<dbReference type="GO" id="GO:0080042">
    <property type="term" value="F:ADP-glucose pyrophosphohydrolase activity"/>
    <property type="evidence" value="ECO:0007669"/>
    <property type="project" value="TreeGrafter"/>
</dbReference>
<evidence type="ECO:0000256" key="5">
    <source>
        <dbReference type="ARBA" id="ARBA00022801"/>
    </source>
</evidence>
<dbReference type="PROSITE" id="PS51462">
    <property type="entry name" value="NUDIX"/>
    <property type="match status" value="1"/>
</dbReference>
<comment type="catalytic activity">
    <reaction evidence="1">
        <text>GDP-alpha-D-mannose + H2O = alpha-D-mannose 1-phosphate + GMP + 2 H(+)</text>
        <dbReference type="Rhea" id="RHEA:27978"/>
        <dbReference type="ChEBI" id="CHEBI:15377"/>
        <dbReference type="ChEBI" id="CHEBI:15378"/>
        <dbReference type="ChEBI" id="CHEBI:57527"/>
        <dbReference type="ChEBI" id="CHEBI:58115"/>
        <dbReference type="ChEBI" id="CHEBI:58409"/>
    </reaction>
</comment>